<sequence>MPAILVPSVSSWILCGPGSKSPTWWGTRPRWHPNAENLSWAARRANIPCSYTVSTVRHSSIREGPLNPQPRRASSPGRRHHRRTHWSLSAVSAARMAGRYVPTWMDQSHKMVLVNILQFTSRCYPWPFIMLRRPAKAGPMLMAALRSTPLRRCSRAPLCCPLARPGVTPSALVRWDPIILCLGEKREAPHLPHLKGQIPNTPSATLQERRPPTYCAVYADGARFAGSWKHFLFGCRPVLVRELPN</sequence>
<reference evidence="2" key="1">
    <citation type="journal article" date="2023" name="Mol. Phylogenet. Evol.">
        <title>Genome-scale phylogeny and comparative genomics of the fungal order Sordariales.</title>
        <authorList>
            <person name="Hensen N."/>
            <person name="Bonometti L."/>
            <person name="Westerberg I."/>
            <person name="Brannstrom I.O."/>
            <person name="Guillou S."/>
            <person name="Cros-Aarteil S."/>
            <person name="Calhoun S."/>
            <person name="Haridas S."/>
            <person name="Kuo A."/>
            <person name="Mondo S."/>
            <person name="Pangilinan J."/>
            <person name="Riley R."/>
            <person name="LaButti K."/>
            <person name="Andreopoulos B."/>
            <person name="Lipzen A."/>
            <person name="Chen C."/>
            <person name="Yan M."/>
            <person name="Daum C."/>
            <person name="Ng V."/>
            <person name="Clum A."/>
            <person name="Steindorff A."/>
            <person name="Ohm R.A."/>
            <person name="Martin F."/>
            <person name="Silar P."/>
            <person name="Natvig D.O."/>
            <person name="Lalanne C."/>
            <person name="Gautier V."/>
            <person name="Ament-Velasquez S.L."/>
            <person name="Kruys A."/>
            <person name="Hutchinson M.I."/>
            <person name="Powell A.J."/>
            <person name="Barry K."/>
            <person name="Miller A.N."/>
            <person name="Grigoriev I.V."/>
            <person name="Debuchy R."/>
            <person name="Gladieux P."/>
            <person name="Hiltunen Thoren M."/>
            <person name="Johannesson H."/>
        </authorList>
    </citation>
    <scope>NUCLEOTIDE SEQUENCE</scope>
    <source>
        <strain evidence="2">CBS 955.72</strain>
    </source>
</reference>
<dbReference type="AlphaFoldDB" id="A0AAJ0H6N4"/>
<accession>A0AAJ0H6N4</accession>
<evidence type="ECO:0000256" key="1">
    <source>
        <dbReference type="SAM" id="MobiDB-lite"/>
    </source>
</evidence>
<keyword evidence="3" id="KW-1185">Reference proteome</keyword>
<proteinExistence type="predicted"/>
<gene>
    <name evidence="2" type="ORF">B0T25DRAFT_558804</name>
</gene>
<feature type="region of interest" description="Disordered" evidence="1">
    <location>
        <begin position="60"/>
        <end position="83"/>
    </location>
</feature>
<evidence type="ECO:0000313" key="3">
    <source>
        <dbReference type="Proteomes" id="UP001275084"/>
    </source>
</evidence>
<reference evidence="2" key="2">
    <citation type="submission" date="2023-06" db="EMBL/GenBank/DDBJ databases">
        <authorList>
            <consortium name="Lawrence Berkeley National Laboratory"/>
            <person name="Haridas S."/>
            <person name="Hensen N."/>
            <person name="Bonometti L."/>
            <person name="Westerberg I."/>
            <person name="Brannstrom I.O."/>
            <person name="Guillou S."/>
            <person name="Cros-Aarteil S."/>
            <person name="Calhoun S."/>
            <person name="Kuo A."/>
            <person name="Mondo S."/>
            <person name="Pangilinan J."/>
            <person name="Riley R."/>
            <person name="Labutti K."/>
            <person name="Andreopoulos B."/>
            <person name="Lipzen A."/>
            <person name="Chen C."/>
            <person name="Yanf M."/>
            <person name="Daum C."/>
            <person name="Ng V."/>
            <person name="Clum A."/>
            <person name="Steindorff A."/>
            <person name="Ohm R."/>
            <person name="Martin F."/>
            <person name="Silar P."/>
            <person name="Natvig D."/>
            <person name="Lalanne C."/>
            <person name="Gautier V."/>
            <person name="Ament-Velasquez S.L."/>
            <person name="Kruys A."/>
            <person name="Hutchinson M.I."/>
            <person name="Powell A.J."/>
            <person name="Barry K."/>
            <person name="Miller A.N."/>
            <person name="Grigoriev I.V."/>
            <person name="Debuchy R."/>
            <person name="Gladieux P."/>
            <person name="Thoren M.H."/>
            <person name="Johannesson H."/>
        </authorList>
    </citation>
    <scope>NUCLEOTIDE SEQUENCE</scope>
    <source>
        <strain evidence="2">CBS 955.72</strain>
    </source>
</reference>
<dbReference type="EMBL" id="JAUIQD010000008">
    <property type="protein sequence ID" value="KAK3341626.1"/>
    <property type="molecule type" value="Genomic_DNA"/>
</dbReference>
<comment type="caution">
    <text evidence="2">The sequence shown here is derived from an EMBL/GenBank/DDBJ whole genome shotgun (WGS) entry which is preliminary data.</text>
</comment>
<name>A0AAJ0H6N4_9PEZI</name>
<evidence type="ECO:0000313" key="2">
    <source>
        <dbReference type="EMBL" id="KAK3341626.1"/>
    </source>
</evidence>
<organism evidence="2 3">
    <name type="scientific">Lasiosphaeria hispida</name>
    <dbReference type="NCBI Taxonomy" id="260671"/>
    <lineage>
        <taxon>Eukaryota</taxon>
        <taxon>Fungi</taxon>
        <taxon>Dikarya</taxon>
        <taxon>Ascomycota</taxon>
        <taxon>Pezizomycotina</taxon>
        <taxon>Sordariomycetes</taxon>
        <taxon>Sordariomycetidae</taxon>
        <taxon>Sordariales</taxon>
        <taxon>Lasiosphaeriaceae</taxon>
        <taxon>Lasiosphaeria</taxon>
    </lineage>
</organism>
<protein>
    <submittedName>
        <fullName evidence="2">Uncharacterized protein</fullName>
    </submittedName>
</protein>
<dbReference type="Proteomes" id="UP001275084">
    <property type="component" value="Unassembled WGS sequence"/>
</dbReference>